<feature type="binding site" evidence="3">
    <location>
        <position position="140"/>
    </location>
    <ligand>
        <name>a divalent metal cation</name>
        <dbReference type="ChEBI" id="CHEBI:60240"/>
        <label>2</label>
    </ligand>
</feature>
<feature type="binding site" evidence="3">
    <location>
        <position position="20"/>
    </location>
    <ligand>
        <name>a divalent metal cation</name>
        <dbReference type="ChEBI" id="CHEBI:60240"/>
        <label>1</label>
    </ligand>
</feature>
<evidence type="ECO:0000256" key="3">
    <source>
        <dbReference type="PIRSR" id="PIRSR005902-1"/>
    </source>
</evidence>
<dbReference type="Pfam" id="PF01026">
    <property type="entry name" value="TatD_DNase"/>
    <property type="match status" value="1"/>
</dbReference>
<dbReference type="SUPFAM" id="SSF51556">
    <property type="entry name" value="Metallo-dependent hydrolases"/>
    <property type="match status" value="1"/>
</dbReference>
<reference evidence="4" key="1">
    <citation type="submission" date="2019-11" db="EMBL/GenBank/DDBJ databases">
        <authorList>
            <person name="Feng L."/>
        </authorList>
    </citation>
    <scope>NUCLEOTIDE SEQUENCE</scope>
    <source>
        <strain evidence="4">SSalivariusLFYP6</strain>
    </source>
</reference>
<accession>A0A6N3ASH0</accession>
<dbReference type="AlphaFoldDB" id="A0A6N3ASH0"/>
<sequence>MLARFCYNRAMIEIFDTHTHLNVDNFAGKEQEEIDFAAELGVVKMNIVGFDKPTINKSLALSERYDQLYSTIGWHPTEAGSYSQEIEDMIVSQLDNPKVVALGEIGLDYYWMEDPKETQIDVFKRQIALSKEHNLPFVVHTRDALEDTYAVIKEVGVGPRGGIMHSYSGSLEMAQKFVDLGMMISFSGVVTFKKALDVQEAAQKLPLDKILVETDAPYLAPVPKRGRENRTGYTRYVVDKIAELRGLTSEEVARATYDNAMRIFGLDE</sequence>
<name>A0A6N3ASH0_STRSL</name>
<dbReference type="GO" id="GO:0004536">
    <property type="term" value="F:DNA nuclease activity"/>
    <property type="evidence" value="ECO:0007669"/>
    <property type="project" value="InterPro"/>
</dbReference>
<dbReference type="EC" id="3.1.21.-" evidence="4"/>
<gene>
    <name evidence="4" type="primary">ycfH</name>
    <name evidence="4" type="ORF">SSLFYP6_01157</name>
</gene>
<protein>
    <submittedName>
        <fullName evidence="4">Putative deoxyribonuclease YcfH</fullName>
        <ecNumber evidence="4">3.1.21.-</ecNumber>
    </submittedName>
</protein>
<dbReference type="PROSITE" id="PS01091">
    <property type="entry name" value="TATD_3"/>
    <property type="match status" value="1"/>
</dbReference>
<dbReference type="InterPro" id="IPR015991">
    <property type="entry name" value="TatD/YcfH-like"/>
</dbReference>
<feature type="binding site" evidence="3">
    <location>
        <position position="165"/>
    </location>
    <ligand>
        <name>a divalent metal cation</name>
        <dbReference type="ChEBI" id="CHEBI:60240"/>
        <label>2</label>
    </ligand>
</feature>
<dbReference type="CDD" id="cd01310">
    <property type="entry name" value="TatD_DNAse"/>
    <property type="match status" value="1"/>
</dbReference>
<dbReference type="PROSITE" id="PS01137">
    <property type="entry name" value="TATD_1"/>
    <property type="match status" value="1"/>
</dbReference>
<proteinExistence type="predicted"/>
<feature type="binding site" evidence="3">
    <location>
        <position position="215"/>
    </location>
    <ligand>
        <name>a divalent metal cation</name>
        <dbReference type="ChEBI" id="CHEBI:60240"/>
        <label>1</label>
    </ligand>
</feature>
<dbReference type="PANTHER" id="PTHR46124:SF2">
    <property type="entry name" value="D-AMINOACYL-TRNA DEACYLASE"/>
    <property type="match status" value="1"/>
</dbReference>
<dbReference type="GO" id="GO:0005829">
    <property type="term" value="C:cytosol"/>
    <property type="evidence" value="ECO:0007669"/>
    <property type="project" value="TreeGrafter"/>
</dbReference>
<dbReference type="EMBL" id="CACRUJ010000006">
    <property type="protein sequence ID" value="VYT94571.1"/>
    <property type="molecule type" value="Genomic_DNA"/>
</dbReference>
<evidence type="ECO:0000313" key="4">
    <source>
        <dbReference type="EMBL" id="VYT94571.1"/>
    </source>
</evidence>
<dbReference type="FunFam" id="3.20.20.140:FF:000005">
    <property type="entry name" value="TatD family hydrolase"/>
    <property type="match status" value="1"/>
</dbReference>
<dbReference type="InterPro" id="IPR001130">
    <property type="entry name" value="TatD-like"/>
</dbReference>
<dbReference type="PANTHER" id="PTHR46124">
    <property type="entry name" value="D-AMINOACYL-TRNA DEACYLASE"/>
    <property type="match status" value="1"/>
</dbReference>
<keyword evidence="2 4" id="KW-0378">Hydrolase</keyword>
<dbReference type="Gene3D" id="3.20.20.140">
    <property type="entry name" value="Metal-dependent hydrolases"/>
    <property type="match status" value="1"/>
</dbReference>
<dbReference type="GO" id="GO:0016788">
    <property type="term" value="F:hydrolase activity, acting on ester bonds"/>
    <property type="evidence" value="ECO:0007669"/>
    <property type="project" value="InterPro"/>
</dbReference>
<evidence type="ECO:0000256" key="1">
    <source>
        <dbReference type="ARBA" id="ARBA00022723"/>
    </source>
</evidence>
<evidence type="ECO:0000256" key="2">
    <source>
        <dbReference type="ARBA" id="ARBA00022801"/>
    </source>
</evidence>
<dbReference type="InterPro" id="IPR018228">
    <property type="entry name" value="DNase_TatD-rel_CS"/>
</dbReference>
<dbReference type="PIRSF" id="PIRSF005902">
    <property type="entry name" value="DNase_TatD"/>
    <property type="match status" value="1"/>
</dbReference>
<keyword evidence="1 3" id="KW-0479">Metal-binding</keyword>
<feature type="binding site" evidence="3">
    <location>
        <position position="18"/>
    </location>
    <ligand>
        <name>a divalent metal cation</name>
        <dbReference type="ChEBI" id="CHEBI:60240"/>
        <label>1</label>
    </ligand>
</feature>
<feature type="binding site" evidence="3">
    <location>
        <position position="104"/>
    </location>
    <ligand>
        <name>a divalent metal cation</name>
        <dbReference type="ChEBI" id="CHEBI:60240"/>
        <label>1</label>
    </ligand>
</feature>
<dbReference type="GO" id="GO:0046872">
    <property type="term" value="F:metal ion binding"/>
    <property type="evidence" value="ECO:0007669"/>
    <property type="project" value="UniProtKB-KW"/>
</dbReference>
<dbReference type="InterPro" id="IPR032466">
    <property type="entry name" value="Metal_Hydrolase"/>
</dbReference>
<organism evidence="4">
    <name type="scientific">Streptococcus salivarius</name>
    <dbReference type="NCBI Taxonomy" id="1304"/>
    <lineage>
        <taxon>Bacteria</taxon>
        <taxon>Bacillati</taxon>
        <taxon>Bacillota</taxon>
        <taxon>Bacilli</taxon>
        <taxon>Lactobacillales</taxon>
        <taxon>Streptococcaceae</taxon>
        <taxon>Streptococcus</taxon>
    </lineage>
</organism>
<dbReference type="NCBIfam" id="TIGR00010">
    <property type="entry name" value="YchF/TatD family DNA exonuclease"/>
    <property type="match status" value="1"/>
</dbReference>